<sequence length="402" mass="43756">MSVTIGTPLQSSAFKVLLLGSGELGKEVVISLQRLGVEVHAADRYENAPAMQVAHFSYALNMADATELKALIEKVKPNLIVPEIEAIATQVLVEIEQQNIATVIPSAKAVNLTMNREGIRRLAAEELGLPTSAYRFANTLESFRSACDDIGYPNFVKPVMSSSGKGQSRVKEYAEVDAAWEYAQTGGRVNQGTVIVESQIDFDFEITLLTVRSKNPETGEIETAYCDPIGHRQDSGDYVESWQPQAMTETALNEAKRIANKVTVALGGCGIFGVELFVKGDKVWFSEVSPRPHDTGLVTLASQFQSEFELHARAILGLPVNTERHSIAASAVIYAGMDANNLLYSGLNLALQNPATDLRLFGKPEGFKRRRMGVATARAETTDQARELAQETAAKVTVHLNN</sequence>
<dbReference type="NCBIfam" id="TIGR01142">
    <property type="entry name" value="purT"/>
    <property type="match status" value="1"/>
</dbReference>
<dbReference type="AlphaFoldDB" id="N8Y3N8"/>
<evidence type="ECO:0000256" key="8">
    <source>
        <dbReference type="HAMAP-Rule" id="MF_01643"/>
    </source>
</evidence>
<comment type="subunit">
    <text evidence="1 8">Homodimer.</text>
</comment>
<dbReference type="GO" id="GO:0005524">
    <property type="term" value="F:ATP binding"/>
    <property type="evidence" value="ECO:0007669"/>
    <property type="project" value="UniProtKB-UniRule"/>
</dbReference>
<dbReference type="GO" id="GO:0043815">
    <property type="term" value="F:phosphoribosylglycinamide formyltransferase 2 activity"/>
    <property type="evidence" value="ECO:0007669"/>
    <property type="project" value="UniProtKB-UniRule"/>
</dbReference>
<feature type="binding site" evidence="8">
    <location>
        <position position="157"/>
    </location>
    <ligand>
        <name>ATP</name>
        <dbReference type="ChEBI" id="CHEBI:30616"/>
    </ligand>
</feature>
<dbReference type="HOGENOM" id="CLU_011534_1_3_6"/>
<keyword evidence="7 8" id="KW-0460">Magnesium</keyword>
<name>N8Y3N8_ACIGI</name>
<reference evidence="10 11" key="1">
    <citation type="submission" date="2013-02" db="EMBL/GenBank/DDBJ databases">
        <title>The Genome Sequence of Acinetobacter guillouiae NIPH 991.</title>
        <authorList>
            <consortium name="The Broad Institute Genome Sequencing Platform"/>
            <consortium name="The Broad Institute Genome Sequencing Center for Infectious Disease"/>
            <person name="Cerqueira G."/>
            <person name="Feldgarden M."/>
            <person name="Courvalin P."/>
            <person name="Perichon B."/>
            <person name="Grillot-Courvalin C."/>
            <person name="Clermont D."/>
            <person name="Rocha E."/>
            <person name="Yoon E.-J."/>
            <person name="Nemec A."/>
            <person name="Walker B."/>
            <person name="Young S.K."/>
            <person name="Zeng Q."/>
            <person name="Gargeya S."/>
            <person name="Fitzgerald M."/>
            <person name="Haas B."/>
            <person name="Abouelleil A."/>
            <person name="Alvarado L."/>
            <person name="Arachchi H.M."/>
            <person name="Berlin A.M."/>
            <person name="Chapman S.B."/>
            <person name="Dewar J."/>
            <person name="Goldberg J."/>
            <person name="Griggs A."/>
            <person name="Gujja S."/>
            <person name="Hansen M."/>
            <person name="Howarth C."/>
            <person name="Imamovic A."/>
            <person name="Larimer J."/>
            <person name="McCowan C."/>
            <person name="Murphy C."/>
            <person name="Neiman D."/>
            <person name="Pearson M."/>
            <person name="Priest M."/>
            <person name="Roberts A."/>
            <person name="Saif S."/>
            <person name="Shea T."/>
            <person name="Sisk P."/>
            <person name="Sykes S."/>
            <person name="Wortman J."/>
            <person name="Nusbaum C."/>
            <person name="Birren B."/>
        </authorList>
    </citation>
    <scope>NUCLEOTIDE SEQUENCE [LARGE SCALE GENOMIC DNA]</scope>
    <source>
        <strain evidence="10 11">NIPH 991</strain>
    </source>
</reference>
<dbReference type="InterPro" id="IPR013815">
    <property type="entry name" value="ATP_grasp_subdomain_1"/>
</dbReference>
<gene>
    <name evidence="8" type="primary">purT</name>
    <name evidence="10" type="ORF">F964_02859</name>
</gene>
<evidence type="ECO:0000256" key="5">
    <source>
        <dbReference type="ARBA" id="ARBA00022755"/>
    </source>
</evidence>
<feature type="binding site" evidence="8">
    <location>
        <position position="287"/>
    </location>
    <ligand>
        <name>Mg(2+)</name>
        <dbReference type="ChEBI" id="CHEBI:18420"/>
    </ligand>
</feature>
<comment type="similarity">
    <text evidence="8">Belongs to the PurK/PurT family.</text>
</comment>
<dbReference type="GO" id="GO:0004644">
    <property type="term" value="F:phosphoribosylglycinamide formyltransferase activity"/>
    <property type="evidence" value="ECO:0007669"/>
    <property type="project" value="UniProtKB-UniRule"/>
</dbReference>
<dbReference type="RefSeq" id="WP_004821142.1">
    <property type="nucleotide sequence ID" value="NZ_KB849456.1"/>
</dbReference>
<feature type="binding site" evidence="8">
    <location>
        <position position="83"/>
    </location>
    <ligand>
        <name>N(1)-(5-phospho-beta-D-ribosyl)glycinamide</name>
        <dbReference type="ChEBI" id="CHEBI:143788"/>
    </ligand>
</feature>
<dbReference type="SUPFAM" id="SSF51246">
    <property type="entry name" value="Rudiment single hybrid motif"/>
    <property type="match status" value="1"/>
</dbReference>
<dbReference type="SUPFAM" id="SSF52440">
    <property type="entry name" value="PreATP-grasp domain"/>
    <property type="match status" value="1"/>
</dbReference>
<dbReference type="InterPro" id="IPR016185">
    <property type="entry name" value="PreATP-grasp_dom_sf"/>
</dbReference>
<feature type="binding site" evidence="8">
    <location>
        <position position="275"/>
    </location>
    <ligand>
        <name>Mg(2+)</name>
        <dbReference type="ChEBI" id="CHEBI:18420"/>
    </ligand>
</feature>
<dbReference type="Gene3D" id="3.30.1490.20">
    <property type="entry name" value="ATP-grasp fold, A domain"/>
    <property type="match status" value="1"/>
</dbReference>
<dbReference type="InterPro" id="IPR003135">
    <property type="entry name" value="ATP-grasp_carboxylate-amine"/>
</dbReference>
<dbReference type="Pfam" id="PF21244">
    <property type="entry name" value="PurT_C"/>
    <property type="match status" value="1"/>
</dbReference>
<protein>
    <recommendedName>
        <fullName evidence="8">Formate-dependent phosphoribosylglycinamide formyltransferase</fullName>
        <ecNumber evidence="8">6.3.1.21</ecNumber>
    </recommendedName>
    <alternativeName>
        <fullName evidence="8">5'-phosphoribosylglycinamide transformylase 2</fullName>
    </alternativeName>
    <alternativeName>
        <fullName evidence="8">Formate-dependent GAR transformylase</fullName>
    </alternativeName>
    <alternativeName>
        <fullName evidence="8">GAR transformylase 2</fullName>
        <shortName evidence="8">GART 2</shortName>
    </alternativeName>
    <alternativeName>
        <fullName evidence="8">Non-folate glycinamide ribonucleotide transformylase</fullName>
    </alternativeName>
    <alternativeName>
        <fullName evidence="8">Phosphoribosylglycinamide formyltransferase 2</fullName>
    </alternativeName>
</protein>
<dbReference type="InterPro" id="IPR054350">
    <property type="entry name" value="PurT/PurK_preATP-grasp"/>
</dbReference>
<feature type="binding site" evidence="8">
    <location>
        <begin position="23"/>
        <end position="24"/>
    </location>
    <ligand>
        <name>N(1)-(5-phospho-beta-D-ribosyl)glycinamide</name>
        <dbReference type="ChEBI" id="CHEBI:143788"/>
    </ligand>
</feature>
<feature type="binding site" evidence="8">
    <location>
        <begin position="162"/>
        <end position="167"/>
    </location>
    <ligand>
        <name>ATP</name>
        <dbReference type="ChEBI" id="CHEBI:30616"/>
    </ligand>
</feature>
<comment type="caution">
    <text evidence="10">The sequence shown here is derived from an EMBL/GenBank/DDBJ whole genome shotgun (WGS) entry which is preliminary data.</text>
</comment>
<dbReference type="SUPFAM" id="SSF56059">
    <property type="entry name" value="Glutathione synthetase ATP-binding domain-like"/>
    <property type="match status" value="1"/>
</dbReference>
<feature type="domain" description="ATP-grasp" evidence="9">
    <location>
        <begin position="121"/>
        <end position="316"/>
    </location>
</feature>
<evidence type="ECO:0000256" key="1">
    <source>
        <dbReference type="ARBA" id="ARBA00011738"/>
    </source>
</evidence>
<feature type="binding site" evidence="8">
    <location>
        <position position="294"/>
    </location>
    <ligand>
        <name>N(1)-(5-phospho-beta-D-ribosyl)glycinamide</name>
        <dbReference type="ChEBI" id="CHEBI:143788"/>
    </ligand>
</feature>
<evidence type="ECO:0000256" key="4">
    <source>
        <dbReference type="ARBA" id="ARBA00022741"/>
    </source>
</evidence>
<dbReference type="Gene3D" id="3.40.50.20">
    <property type="match status" value="1"/>
</dbReference>
<keyword evidence="6 8" id="KW-0067">ATP-binding</keyword>
<keyword evidence="5 8" id="KW-0658">Purine biosynthesis</keyword>
<dbReference type="EC" id="6.3.1.21" evidence="8"/>
<feature type="binding site" evidence="8">
    <location>
        <position position="363"/>
    </location>
    <ligand>
        <name>N(1)-(5-phospho-beta-D-ribosyl)glycinamide</name>
        <dbReference type="ChEBI" id="CHEBI:143788"/>
    </ligand>
</feature>
<dbReference type="InterPro" id="IPR011054">
    <property type="entry name" value="Rudment_hybrid_motif"/>
</dbReference>
<feature type="binding site" evidence="8">
    <location>
        <position position="116"/>
    </location>
    <ligand>
        <name>ATP</name>
        <dbReference type="ChEBI" id="CHEBI:30616"/>
    </ligand>
</feature>
<dbReference type="Gene3D" id="3.30.470.20">
    <property type="entry name" value="ATP-grasp fold, B domain"/>
    <property type="match status" value="1"/>
</dbReference>
<dbReference type="GO" id="GO:0000287">
    <property type="term" value="F:magnesium ion binding"/>
    <property type="evidence" value="ECO:0007669"/>
    <property type="project" value="UniProtKB-UniRule"/>
</dbReference>
<keyword evidence="3 8" id="KW-0479">Metal-binding</keyword>
<evidence type="ECO:0000256" key="2">
    <source>
        <dbReference type="ARBA" id="ARBA00022598"/>
    </source>
</evidence>
<dbReference type="GO" id="GO:0005829">
    <property type="term" value="C:cytosol"/>
    <property type="evidence" value="ECO:0007669"/>
    <property type="project" value="TreeGrafter"/>
</dbReference>
<dbReference type="PROSITE" id="PS50975">
    <property type="entry name" value="ATP_GRASP"/>
    <property type="match status" value="1"/>
</dbReference>
<feature type="binding site" evidence="8">
    <location>
        <begin position="197"/>
        <end position="200"/>
    </location>
    <ligand>
        <name>ATP</name>
        <dbReference type="ChEBI" id="CHEBI:30616"/>
    </ligand>
</feature>
<evidence type="ECO:0000259" key="9">
    <source>
        <dbReference type="PROSITE" id="PS50975"/>
    </source>
</evidence>
<dbReference type="Pfam" id="PF02222">
    <property type="entry name" value="ATP-grasp"/>
    <property type="match status" value="1"/>
</dbReference>
<dbReference type="FunFam" id="3.30.1490.20:FF:000013">
    <property type="entry name" value="Formate-dependent phosphoribosylglycinamide formyltransferase"/>
    <property type="match status" value="1"/>
</dbReference>
<keyword evidence="10" id="KW-0808">Transferase</keyword>
<comment type="catalytic activity">
    <reaction evidence="8">
        <text>N(1)-(5-phospho-beta-D-ribosyl)glycinamide + formate + ATP = N(2)-formyl-N(1)-(5-phospho-beta-D-ribosyl)glycinamide + ADP + phosphate + H(+)</text>
        <dbReference type="Rhea" id="RHEA:24829"/>
        <dbReference type="ChEBI" id="CHEBI:15378"/>
        <dbReference type="ChEBI" id="CHEBI:15740"/>
        <dbReference type="ChEBI" id="CHEBI:30616"/>
        <dbReference type="ChEBI" id="CHEBI:43474"/>
        <dbReference type="ChEBI" id="CHEBI:143788"/>
        <dbReference type="ChEBI" id="CHEBI:147286"/>
        <dbReference type="ChEBI" id="CHEBI:456216"/>
        <dbReference type="EC" id="6.3.1.21"/>
    </reaction>
</comment>
<dbReference type="InterPro" id="IPR011761">
    <property type="entry name" value="ATP-grasp"/>
</dbReference>
<dbReference type="eggNOG" id="COG0027">
    <property type="taxonomic scope" value="Bacteria"/>
</dbReference>
<evidence type="ECO:0000313" key="11">
    <source>
        <dbReference type="Proteomes" id="UP000013148"/>
    </source>
</evidence>
<evidence type="ECO:0000313" key="10">
    <source>
        <dbReference type="EMBL" id="ENV15924.1"/>
    </source>
</evidence>
<accession>N8Y3N8</accession>
<feature type="binding site" evidence="8">
    <location>
        <position position="205"/>
    </location>
    <ligand>
        <name>ATP</name>
        <dbReference type="ChEBI" id="CHEBI:30616"/>
    </ligand>
</feature>
<comment type="function">
    <text evidence="8">Involved in the de novo purine biosynthesis. Catalyzes the transfer of formate to 5-phospho-ribosyl-glycinamide (GAR), producing 5-phospho-ribosyl-N-formylglycinamide (FGAR). Formate is provided by PurU via hydrolysis of 10-formyl-tetrahydrofolate.</text>
</comment>
<keyword evidence="4 8" id="KW-0547">Nucleotide-binding</keyword>
<proteinExistence type="inferred from homology"/>
<evidence type="ECO:0000256" key="6">
    <source>
        <dbReference type="ARBA" id="ARBA00022840"/>
    </source>
</evidence>
<dbReference type="InterPro" id="IPR005862">
    <property type="entry name" value="PurT"/>
</dbReference>
<dbReference type="GO" id="GO:0006189">
    <property type="term" value="P:'de novo' IMP biosynthetic process"/>
    <property type="evidence" value="ECO:0007669"/>
    <property type="project" value="UniProtKB-UniRule"/>
</dbReference>
<dbReference type="EMBL" id="APPJ01000012">
    <property type="protein sequence ID" value="ENV15924.1"/>
    <property type="molecule type" value="Genomic_DNA"/>
</dbReference>
<dbReference type="HAMAP" id="MF_01643">
    <property type="entry name" value="PurT"/>
    <property type="match status" value="1"/>
</dbReference>
<dbReference type="InterPro" id="IPR048740">
    <property type="entry name" value="PurT_C"/>
</dbReference>
<dbReference type="NCBIfam" id="NF006766">
    <property type="entry name" value="PRK09288.1"/>
    <property type="match status" value="1"/>
</dbReference>
<dbReference type="UniPathway" id="UPA00074">
    <property type="reaction ID" value="UER00127"/>
</dbReference>
<feature type="binding site" evidence="8">
    <location>
        <begin position="370"/>
        <end position="371"/>
    </location>
    <ligand>
        <name>N(1)-(5-phospho-beta-D-ribosyl)glycinamide</name>
        <dbReference type="ChEBI" id="CHEBI:143788"/>
    </ligand>
</feature>
<evidence type="ECO:0000256" key="7">
    <source>
        <dbReference type="ARBA" id="ARBA00022842"/>
    </source>
</evidence>
<dbReference type="PANTHER" id="PTHR43055">
    <property type="entry name" value="FORMATE-DEPENDENT PHOSPHORIBOSYLGLYCINAMIDE FORMYLTRANSFERASE"/>
    <property type="match status" value="1"/>
</dbReference>
<dbReference type="Proteomes" id="UP000013148">
    <property type="component" value="Unassembled WGS sequence"/>
</dbReference>
<dbReference type="PANTHER" id="PTHR43055:SF1">
    <property type="entry name" value="FORMATE-DEPENDENT PHOSPHORIBOSYLGLYCINAMIDE FORMYLTRANSFERASE"/>
    <property type="match status" value="1"/>
</dbReference>
<organism evidence="10 11">
    <name type="scientific">Acinetobacter guillouiae NIPH 991</name>
    <dbReference type="NCBI Taxonomy" id="1217656"/>
    <lineage>
        <taxon>Bacteria</taxon>
        <taxon>Pseudomonadati</taxon>
        <taxon>Pseudomonadota</taxon>
        <taxon>Gammaproteobacteria</taxon>
        <taxon>Moraxellales</taxon>
        <taxon>Moraxellaceae</taxon>
        <taxon>Acinetobacter</taxon>
    </lineage>
</organism>
<keyword evidence="2 8" id="KW-0436">Ligase</keyword>
<evidence type="ECO:0000256" key="3">
    <source>
        <dbReference type="ARBA" id="ARBA00022723"/>
    </source>
</evidence>
<dbReference type="Pfam" id="PF22660">
    <property type="entry name" value="RS_preATP-grasp-like"/>
    <property type="match status" value="1"/>
</dbReference>
<comment type="pathway">
    <text evidence="8">Purine metabolism; IMP biosynthesis via de novo pathway; N(2)-formyl-N(1)-(5-phospho-D-ribosyl)glycinamide from N(1)-(5-phospho-D-ribosyl)glycinamide (formate route): step 1/1.</text>
</comment>
<keyword evidence="11" id="KW-1185">Reference proteome</keyword>
<dbReference type="PATRIC" id="fig|1217656.3.peg.2797"/>